<dbReference type="Gene3D" id="1.10.4160.10">
    <property type="entry name" value="Hydantoin permease"/>
    <property type="match status" value="1"/>
</dbReference>
<proteinExistence type="inferred from homology"/>
<organism evidence="7 8">
    <name type="scientific">Colletotrichum cuscutae</name>
    <dbReference type="NCBI Taxonomy" id="1209917"/>
    <lineage>
        <taxon>Eukaryota</taxon>
        <taxon>Fungi</taxon>
        <taxon>Dikarya</taxon>
        <taxon>Ascomycota</taxon>
        <taxon>Pezizomycotina</taxon>
        <taxon>Sordariomycetes</taxon>
        <taxon>Hypocreomycetidae</taxon>
        <taxon>Glomerellales</taxon>
        <taxon>Glomerellaceae</taxon>
        <taxon>Colletotrichum</taxon>
        <taxon>Colletotrichum acutatum species complex</taxon>
    </lineage>
</organism>
<feature type="transmembrane region" description="Helical" evidence="6">
    <location>
        <begin position="93"/>
        <end position="112"/>
    </location>
</feature>
<gene>
    <name evidence="7" type="ORF">CCUS01_04623</name>
</gene>
<dbReference type="PANTHER" id="PTHR30618:SF0">
    <property type="entry name" value="PURINE-URACIL PERMEASE NCS1"/>
    <property type="match status" value="1"/>
</dbReference>
<dbReference type="GO" id="GO:0015205">
    <property type="term" value="F:nucleobase transmembrane transporter activity"/>
    <property type="evidence" value="ECO:0007669"/>
    <property type="project" value="TreeGrafter"/>
</dbReference>
<keyword evidence="4 6" id="KW-1133">Transmembrane helix</keyword>
<reference evidence="7" key="1">
    <citation type="submission" date="2016-11" db="EMBL/GenBank/DDBJ databases">
        <title>The genome sequence of Colletotrichum cuscutae.</title>
        <authorList>
            <person name="Baroncelli R."/>
        </authorList>
    </citation>
    <scope>NUCLEOTIDE SEQUENCE</scope>
    <source>
        <strain evidence="7">IMI 304802</strain>
    </source>
</reference>
<evidence type="ECO:0000256" key="3">
    <source>
        <dbReference type="ARBA" id="ARBA00022692"/>
    </source>
</evidence>
<comment type="similarity">
    <text evidence="2">Belongs to the purine-cytosine permease (2.A.39) family.</text>
</comment>
<dbReference type="InterPro" id="IPR001248">
    <property type="entry name" value="Pur-cyt_permease"/>
</dbReference>
<evidence type="ECO:0000313" key="8">
    <source>
        <dbReference type="Proteomes" id="UP001239213"/>
    </source>
</evidence>
<evidence type="ECO:0000256" key="2">
    <source>
        <dbReference type="ARBA" id="ARBA00008974"/>
    </source>
</evidence>
<keyword evidence="5 6" id="KW-0472">Membrane</keyword>
<accession>A0AAI9VBZ8</accession>
<dbReference type="InterPro" id="IPR045225">
    <property type="entry name" value="Uracil/uridine/allantoin_perm"/>
</dbReference>
<protein>
    <submittedName>
        <fullName evidence="7">Uracil permease</fullName>
    </submittedName>
</protein>
<dbReference type="GO" id="GO:0005886">
    <property type="term" value="C:plasma membrane"/>
    <property type="evidence" value="ECO:0007669"/>
    <property type="project" value="TreeGrafter"/>
</dbReference>
<dbReference type="PANTHER" id="PTHR30618">
    <property type="entry name" value="NCS1 FAMILY PURINE/PYRIMIDINE TRANSPORTER"/>
    <property type="match status" value="1"/>
</dbReference>
<dbReference type="Pfam" id="PF02133">
    <property type="entry name" value="Transp_cyt_pur"/>
    <property type="match status" value="1"/>
</dbReference>
<evidence type="ECO:0000256" key="4">
    <source>
        <dbReference type="ARBA" id="ARBA00022989"/>
    </source>
</evidence>
<comment type="caution">
    <text evidence="7">The sequence shown here is derived from an EMBL/GenBank/DDBJ whole genome shotgun (WGS) entry which is preliminary data.</text>
</comment>
<evidence type="ECO:0000313" key="7">
    <source>
        <dbReference type="EMBL" id="KAK1479494.1"/>
    </source>
</evidence>
<keyword evidence="8" id="KW-1185">Reference proteome</keyword>
<comment type="subcellular location">
    <subcellularLocation>
        <location evidence="1">Membrane</location>
        <topology evidence="1">Multi-pass membrane protein</topology>
    </subcellularLocation>
</comment>
<evidence type="ECO:0000256" key="6">
    <source>
        <dbReference type="SAM" id="Phobius"/>
    </source>
</evidence>
<evidence type="ECO:0000256" key="5">
    <source>
        <dbReference type="ARBA" id="ARBA00023136"/>
    </source>
</evidence>
<dbReference type="AlphaFoldDB" id="A0AAI9VBZ8"/>
<sequence length="121" mass="13413">MVRFRIPTKGEIAAPFQSKDAIVEWIKAPEVHEGRTQVGDSRWSNKDLEPTPPEQGTWTWYNLPLYWCSNMFGTTGWNVASSLIAGGLTWQQAFVSCVLGSLISAIIVTGMARPGVMYHLG</sequence>
<dbReference type="Proteomes" id="UP001239213">
    <property type="component" value="Unassembled WGS sequence"/>
</dbReference>
<name>A0AAI9VBZ8_9PEZI</name>
<dbReference type="EMBL" id="MPDP01000113">
    <property type="protein sequence ID" value="KAK1479494.1"/>
    <property type="molecule type" value="Genomic_DNA"/>
</dbReference>
<keyword evidence="3 6" id="KW-0812">Transmembrane</keyword>
<evidence type="ECO:0000256" key="1">
    <source>
        <dbReference type="ARBA" id="ARBA00004141"/>
    </source>
</evidence>